<dbReference type="InterPro" id="IPR011050">
    <property type="entry name" value="Pectin_lyase_fold/virulence"/>
</dbReference>
<dbReference type="InterPro" id="IPR024535">
    <property type="entry name" value="RHGA/B-epi-like_pectate_lyase"/>
</dbReference>
<feature type="chain" id="PRO_5046270778" description="Rhamnogalacturonase A/B/Epimerase-like pectate lyase domain-containing protein" evidence="1">
    <location>
        <begin position="16"/>
        <end position="533"/>
    </location>
</feature>
<dbReference type="InterPro" id="IPR006626">
    <property type="entry name" value="PbH1"/>
</dbReference>
<protein>
    <recommendedName>
        <fullName evidence="2">Rhamnogalacturonase A/B/Epimerase-like pectate lyase domain-containing protein</fullName>
    </recommendedName>
</protein>
<feature type="signal peptide" evidence="1">
    <location>
        <begin position="1"/>
        <end position="15"/>
    </location>
</feature>
<proteinExistence type="predicted"/>
<dbReference type="Proteomes" id="UP001206639">
    <property type="component" value="Unassembled WGS sequence"/>
</dbReference>
<name>A0ABT2M858_9MYCO</name>
<feature type="domain" description="Rhamnogalacturonase A/B/Epimerase-like pectate lyase" evidence="2">
    <location>
        <begin position="31"/>
        <end position="73"/>
    </location>
</feature>
<accession>A0ABT2M858</accession>
<dbReference type="SMART" id="SM00710">
    <property type="entry name" value="PbH1"/>
    <property type="match status" value="5"/>
</dbReference>
<dbReference type="Gene3D" id="2.160.20.10">
    <property type="entry name" value="Single-stranded right-handed beta-helix, Pectin lyase-like"/>
    <property type="match status" value="1"/>
</dbReference>
<dbReference type="InterPro" id="IPR012334">
    <property type="entry name" value="Pectin_lyas_fold"/>
</dbReference>
<dbReference type="EMBL" id="JAODWD010000001">
    <property type="protein sequence ID" value="MCT7657789.1"/>
    <property type="molecule type" value="Genomic_DNA"/>
</dbReference>
<evidence type="ECO:0000313" key="4">
    <source>
        <dbReference type="Proteomes" id="UP001206639"/>
    </source>
</evidence>
<evidence type="ECO:0000313" key="3">
    <source>
        <dbReference type="EMBL" id="MCT7657789.1"/>
    </source>
</evidence>
<dbReference type="SUPFAM" id="SSF51126">
    <property type="entry name" value="Pectin lyase-like"/>
    <property type="match status" value="1"/>
</dbReference>
<dbReference type="RefSeq" id="WP_260991806.1">
    <property type="nucleotide sequence ID" value="NZ_JAODWD010000001.1"/>
</dbReference>
<reference evidence="4" key="1">
    <citation type="submission" date="2023-07" db="EMBL/GenBank/DDBJ databases">
        <authorList>
            <person name="Deng Y."/>
            <person name="Zhang Y.-Q."/>
        </authorList>
    </citation>
    <scope>NUCLEOTIDE SEQUENCE [LARGE SCALE GENOMIC DNA]</scope>
    <source>
        <strain evidence="4">CPCC 205710</strain>
    </source>
</reference>
<evidence type="ECO:0000259" key="2">
    <source>
        <dbReference type="Pfam" id="PF12708"/>
    </source>
</evidence>
<gene>
    <name evidence="3" type="ORF">N4S67_05090</name>
</gene>
<keyword evidence="1" id="KW-0732">Signal</keyword>
<organism evidence="3 4">
    <name type="scientific">Mycobacterium deserti</name>
    <dbReference type="NCBI Taxonomy" id="2978347"/>
    <lineage>
        <taxon>Bacteria</taxon>
        <taxon>Bacillati</taxon>
        <taxon>Actinomycetota</taxon>
        <taxon>Actinomycetes</taxon>
        <taxon>Mycobacteriales</taxon>
        <taxon>Mycobacteriaceae</taxon>
        <taxon>Mycobacterium</taxon>
    </lineage>
</organism>
<comment type="caution">
    <text evidence="3">The sequence shown here is derived from an EMBL/GenBank/DDBJ whole genome shotgun (WGS) entry which is preliminary data.</text>
</comment>
<evidence type="ECO:0000256" key="1">
    <source>
        <dbReference type="SAM" id="SignalP"/>
    </source>
</evidence>
<keyword evidence="4" id="KW-1185">Reference proteome</keyword>
<sequence length="533" mass="55752">MISRRKLLVSASAAAALAVLPGCQREGRTVVDVRSFGARGDGATDDSHAIQAAVSALRSSGTLYFPRGTYRFAQRGPAGAAAILITGVSDVAVAFEPGAELLMDNLDPIAHAGTSHGVLVRGPVSRISLRNVNIRWAENAKRSLGDGIRVVGCPTHDGSPPTGWSGPRAPVAGISLSDCVVRSSPQAGVIMLGVSDVTVAGLRVADTQADGLHFNACRRVMVDDYSAVDTGDDGLALVTYFAREFSFDETAHTFAFPSLTEWSNTDFSIGNVSVVGGNANGVRIAGANRVTVGGLRVAGVRSGSAVLVDSAEPGSDVGWNYVASRAVHLTDITAVTCDTGIHLLARPGGSGDRRFTDFDLRVDDATLSDCSNWSLRAESLTDRKVSGLRIARCRISSTSTTGGNGGVGIGNAQGISLGTVSIRHADPVVAFSAVNTALLAVDRLSVAISKSYQPADTVAPSVWFDNSDGVINDLQFDWPAAPCWWNPLRRSAEGACGDNVCDAPVSSSEAAVSWRLGVRFRPSATTGRRRCRR</sequence>
<dbReference type="Pfam" id="PF12708">
    <property type="entry name" value="Pect-lyase_RHGA_epim"/>
    <property type="match status" value="1"/>
</dbReference>